<evidence type="ECO:0000313" key="2">
    <source>
        <dbReference type="EMBL" id="EKE68462.1"/>
    </source>
</evidence>
<dbReference type="RefSeq" id="WP_008946114.1">
    <property type="nucleotide sequence ID" value="NZ_AMRL01000036.1"/>
</dbReference>
<dbReference type="Proteomes" id="UP000006746">
    <property type="component" value="Unassembled WGS sequence"/>
</dbReference>
<gene>
    <name evidence="2" type="ORF">P24_17568</name>
</gene>
<reference evidence="2 3" key="1">
    <citation type="journal article" date="2012" name="J. Bacteriol.">
        <title>Genome Sequence of Oceanibaculum indicum Type Strain P24.</title>
        <authorList>
            <person name="Lai Q."/>
            <person name="Shao Z."/>
        </authorList>
    </citation>
    <scope>NUCLEOTIDE SEQUENCE [LARGE SCALE GENOMIC DNA]</scope>
    <source>
        <strain evidence="2 3">P24</strain>
    </source>
</reference>
<feature type="region of interest" description="Disordered" evidence="1">
    <location>
        <begin position="94"/>
        <end position="138"/>
    </location>
</feature>
<proteinExistence type="predicted"/>
<comment type="caution">
    <text evidence="2">The sequence shown here is derived from an EMBL/GenBank/DDBJ whole genome shotgun (WGS) entry which is preliminary data.</text>
</comment>
<evidence type="ECO:0000313" key="3">
    <source>
        <dbReference type="Proteomes" id="UP000006746"/>
    </source>
</evidence>
<name>K2J0W0_9PROT</name>
<feature type="region of interest" description="Disordered" evidence="1">
    <location>
        <begin position="48"/>
        <end position="82"/>
    </location>
</feature>
<keyword evidence="3" id="KW-1185">Reference proteome</keyword>
<dbReference type="EMBL" id="AMRL01000036">
    <property type="protein sequence ID" value="EKE68462.1"/>
    <property type="molecule type" value="Genomic_DNA"/>
</dbReference>
<evidence type="ECO:0000256" key="1">
    <source>
        <dbReference type="SAM" id="MobiDB-lite"/>
    </source>
</evidence>
<dbReference type="AlphaFoldDB" id="K2J0W0"/>
<feature type="compositionally biased region" description="Basic and acidic residues" evidence="1">
    <location>
        <begin position="106"/>
        <end position="117"/>
    </location>
</feature>
<sequence>MSIKSTSSRTSYAWQHRAELPGKEAALDQIRGSASSFEPARDPVHARALADQGKTEAARRGSHMVKSDRPYPAPRPSPSLALGADRAAFNTRWQREAEAAKQQAETPERAARREAFKAMRRHKQALARHRPISRTTDS</sequence>
<dbReference type="STRING" id="1207063.P24_17568"/>
<organism evidence="2 3">
    <name type="scientific">Oceanibaculum indicum P24</name>
    <dbReference type="NCBI Taxonomy" id="1207063"/>
    <lineage>
        <taxon>Bacteria</taxon>
        <taxon>Pseudomonadati</taxon>
        <taxon>Pseudomonadota</taxon>
        <taxon>Alphaproteobacteria</taxon>
        <taxon>Rhodospirillales</taxon>
        <taxon>Oceanibaculaceae</taxon>
        <taxon>Oceanibaculum</taxon>
    </lineage>
</organism>
<protein>
    <submittedName>
        <fullName evidence="2">Uncharacterized protein</fullName>
    </submittedName>
</protein>
<accession>K2J0W0</accession>
<feature type="compositionally biased region" description="Basic and acidic residues" evidence="1">
    <location>
        <begin position="53"/>
        <end position="69"/>
    </location>
</feature>
<feature type="compositionally biased region" description="Basic residues" evidence="1">
    <location>
        <begin position="118"/>
        <end position="132"/>
    </location>
</feature>